<sequence length="220" mass="24207">MKSTLVFWTAAVVLTACQTQPANQPASSSPPVVAPTEQVSAPDPETESKSDSESVTMRALAQPLPPPPVVIAGDSTRARQWLVASIEENFADKVKEQQNSESENPDGIYTAQYLNYKDDAIFLVYTEDEGALAAKARQAFERKWAARYNTRYVKQGGFLFAPEGYGKAQVSQCKLKESRSFNAFLFEVVIHDLGTNTDGKGDIKVINTAQGYKIDDVLEY</sequence>
<gene>
    <name evidence="2" type="ORF">LGH74_01905</name>
</gene>
<comment type="caution">
    <text evidence="2">The sequence shown here is derived from an EMBL/GenBank/DDBJ whole genome shotgun (WGS) entry which is preliminary data.</text>
</comment>
<organism evidence="2 3">
    <name type="scientific">Hymenobacter lucidus</name>
    <dbReference type="NCBI Taxonomy" id="2880930"/>
    <lineage>
        <taxon>Bacteria</taxon>
        <taxon>Pseudomonadati</taxon>
        <taxon>Bacteroidota</taxon>
        <taxon>Cytophagia</taxon>
        <taxon>Cytophagales</taxon>
        <taxon>Hymenobacteraceae</taxon>
        <taxon>Hymenobacter</taxon>
    </lineage>
</organism>
<name>A0ABS8AKI0_9BACT</name>
<keyword evidence="3" id="KW-1185">Reference proteome</keyword>
<dbReference type="RefSeq" id="WP_226171065.1">
    <property type="nucleotide sequence ID" value="NZ_JAJADR010000001.1"/>
</dbReference>
<evidence type="ECO:0000313" key="2">
    <source>
        <dbReference type="EMBL" id="MCB2406720.1"/>
    </source>
</evidence>
<feature type="compositionally biased region" description="Low complexity" evidence="1">
    <location>
        <begin position="21"/>
        <end position="36"/>
    </location>
</feature>
<evidence type="ECO:0008006" key="4">
    <source>
        <dbReference type="Google" id="ProtNLM"/>
    </source>
</evidence>
<evidence type="ECO:0000256" key="1">
    <source>
        <dbReference type="SAM" id="MobiDB-lite"/>
    </source>
</evidence>
<reference evidence="2" key="1">
    <citation type="submission" date="2021-10" db="EMBL/GenBank/DDBJ databases">
        <authorList>
            <person name="Dean J.D."/>
            <person name="Kim M.K."/>
            <person name="Newey C.N."/>
            <person name="Stoker T.S."/>
            <person name="Thompson D.W."/>
            <person name="Grose J.H."/>
        </authorList>
    </citation>
    <scope>NUCLEOTIDE SEQUENCE</scope>
    <source>
        <strain evidence="2">BT178</strain>
    </source>
</reference>
<dbReference type="PROSITE" id="PS51257">
    <property type="entry name" value="PROKAR_LIPOPROTEIN"/>
    <property type="match status" value="1"/>
</dbReference>
<protein>
    <recommendedName>
        <fullName evidence="4">Lipoprotein</fullName>
    </recommendedName>
</protein>
<feature type="region of interest" description="Disordered" evidence="1">
    <location>
        <begin position="21"/>
        <end position="69"/>
    </location>
</feature>
<evidence type="ECO:0000313" key="3">
    <source>
        <dbReference type="Proteomes" id="UP001165296"/>
    </source>
</evidence>
<dbReference type="EMBL" id="JAJADR010000001">
    <property type="protein sequence ID" value="MCB2406720.1"/>
    <property type="molecule type" value="Genomic_DNA"/>
</dbReference>
<proteinExistence type="predicted"/>
<dbReference type="Proteomes" id="UP001165296">
    <property type="component" value="Unassembled WGS sequence"/>
</dbReference>
<accession>A0ABS8AKI0</accession>